<dbReference type="GO" id="GO:0016787">
    <property type="term" value="F:hydrolase activity"/>
    <property type="evidence" value="ECO:0007669"/>
    <property type="project" value="UniProtKB-KW"/>
</dbReference>
<comment type="similarity">
    <text evidence="1">Belongs to the type-B carboxylesterase/lipase family.</text>
</comment>
<keyword evidence="4" id="KW-0732">Signal</keyword>
<dbReference type="InterPro" id="IPR019826">
    <property type="entry name" value="Carboxylesterase_B_AS"/>
</dbReference>
<feature type="region of interest" description="Disordered" evidence="3">
    <location>
        <begin position="700"/>
        <end position="858"/>
    </location>
</feature>
<evidence type="ECO:0000256" key="4">
    <source>
        <dbReference type="SAM" id="SignalP"/>
    </source>
</evidence>
<evidence type="ECO:0000256" key="3">
    <source>
        <dbReference type="SAM" id="MobiDB-lite"/>
    </source>
</evidence>
<dbReference type="InterPro" id="IPR050309">
    <property type="entry name" value="Type-B_Carboxylest/Lipase"/>
</dbReference>
<feature type="compositionally biased region" description="Acidic residues" evidence="3">
    <location>
        <begin position="700"/>
        <end position="723"/>
    </location>
</feature>
<dbReference type="OrthoDB" id="408631at2759"/>
<dbReference type="AlphaFoldDB" id="A0A9X0DHQ3"/>
<proteinExistence type="inferred from homology"/>
<name>A0A9X0DHQ3_9HELO</name>
<dbReference type="PROSITE" id="PS00122">
    <property type="entry name" value="CARBOXYLESTERASE_B_1"/>
    <property type="match status" value="1"/>
</dbReference>
<accession>A0A9X0DHQ3</accession>
<feature type="compositionally biased region" description="Polar residues" evidence="3">
    <location>
        <begin position="539"/>
        <end position="561"/>
    </location>
</feature>
<dbReference type="PANTHER" id="PTHR11559">
    <property type="entry name" value="CARBOXYLESTERASE"/>
    <property type="match status" value="1"/>
</dbReference>
<feature type="compositionally biased region" description="Low complexity" evidence="3">
    <location>
        <begin position="724"/>
        <end position="739"/>
    </location>
</feature>
<feature type="domain" description="Carboxylesterase type B" evidence="5">
    <location>
        <begin position="36"/>
        <end position="501"/>
    </location>
</feature>
<feature type="compositionally biased region" description="Polar residues" evidence="3">
    <location>
        <begin position="583"/>
        <end position="601"/>
    </location>
</feature>
<feature type="compositionally biased region" description="Basic and acidic residues" evidence="3">
    <location>
        <begin position="848"/>
        <end position="858"/>
    </location>
</feature>
<dbReference type="SUPFAM" id="SSF53474">
    <property type="entry name" value="alpha/beta-Hydrolases"/>
    <property type="match status" value="1"/>
</dbReference>
<dbReference type="FunFam" id="3.40.50.1820:FF:000316">
    <property type="entry name" value="Carboxylic ester hydrolase"/>
    <property type="match status" value="1"/>
</dbReference>
<dbReference type="Pfam" id="PF00135">
    <property type="entry name" value="COesterase"/>
    <property type="match status" value="1"/>
</dbReference>
<organism evidence="6 7">
    <name type="scientific">Sclerotinia nivalis</name>
    <dbReference type="NCBI Taxonomy" id="352851"/>
    <lineage>
        <taxon>Eukaryota</taxon>
        <taxon>Fungi</taxon>
        <taxon>Dikarya</taxon>
        <taxon>Ascomycota</taxon>
        <taxon>Pezizomycotina</taxon>
        <taxon>Leotiomycetes</taxon>
        <taxon>Helotiales</taxon>
        <taxon>Sclerotiniaceae</taxon>
        <taxon>Sclerotinia</taxon>
    </lineage>
</organism>
<evidence type="ECO:0000259" key="5">
    <source>
        <dbReference type="Pfam" id="PF00135"/>
    </source>
</evidence>
<dbReference type="InterPro" id="IPR002018">
    <property type="entry name" value="CarbesteraseB"/>
</dbReference>
<evidence type="ECO:0000313" key="7">
    <source>
        <dbReference type="Proteomes" id="UP001152300"/>
    </source>
</evidence>
<dbReference type="Proteomes" id="UP001152300">
    <property type="component" value="Unassembled WGS sequence"/>
</dbReference>
<feature type="compositionally biased region" description="Polar residues" evidence="3">
    <location>
        <begin position="620"/>
        <end position="630"/>
    </location>
</feature>
<keyword evidence="2" id="KW-0378">Hydrolase</keyword>
<dbReference type="InterPro" id="IPR029058">
    <property type="entry name" value="AB_hydrolase_fold"/>
</dbReference>
<reference evidence="6" key="1">
    <citation type="submission" date="2022-11" db="EMBL/GenBank/DDBJ databases">
        <title>Genome Resource of Sclerotinia nivalis Strain SnTB1, a Plant Pathogen Isolated from American Ginseng.</title>
        <authorList>
            <person name="Fan S."/>
        </authorList>
    </citation>
    <scope>NUCLEOTIDE SEQUENCE</scope>
    <source>
        <strain evidence="6">SnTB1</strain>
    </source>
</reference>
<dbReference type="EMBL" id="JAPEIS010000011">
    <property type="protein sequence ID" value="KAJ8062072.1"/>
    <property type="molecule type" value="Genomic_DNA"/>
</dbReference>
<feature type="region of interest" description="Disordered" evidence="3">
    <location>
        <begin position="533"/>
        <end position="642"/>
    </location>
</feature>
<dbReference type="PROSITE" id="PS00941">
    <property type="entry name" value="CARBOXYLESTERASE_B_2"/>
    <property type="match status" value="1"/>
</dbReference>
<gene>
    <name evidence="6" type="ORF">OCU04_009851</name>
</gene>
<keyword evidence="7" id="KW-1185">Reference proteome</keyword>
<evidence type="ECO:0000313" key="6">
    <source>
        <dbReference type="EMBL" id="KAJ8062072.1"/>
    </source>
</evidence>
<comment type="caution">
    <text evidence="6">The sequence shown here is derived from an EMBL/GenBank/DDBJ whole genome shotgun (WGS) entry which is preliminary data.</text>
</comment>
<dbReference type="Gene3D" id="3.40.50.1820">
    <property type="entry name" value="alpha/beta hydrolase"/>
    <property type="match status" value="1"/>
</dbReference>
<feature type="chain" id="PRO_5040885398" description="Carboxylesterase type B domain-containing protein" evidence="4">
    <location>
        <begin position="22"/>
        <end position="858"/>
    </location>
</feature>
<dbReference type="InterPro" id="IPR019819">
    <property type="entry name" value="Carboxylesterase_B_CS"/>
</dbReference>
<feature type="compositionally biased region" description="Acidic residues" evidence="3">
    <location>
        <begin position="831"/>
        <end position="840"/>
    </location>
</feature>
<evidence type="ECO:0000256" key="2">
    <source>
        <dbReference type="ARBA" id="ARBA00022801"/>
    </source>
</evidence>
<sequence length="858" mass="92602">MPNTLTFLVLAASAFAASTQTSSINTTVDLGYSKYLGTNNGNGVTEWLGIRYAAPPLGHLRFRAPQSPLVNDTLQIANQHGGVCHSSPSTSLSSTTTEDCLFLDVYAPTDASKLHPVFVYFQGGGFNSLANSNLNATSLIAAGDYDIVVVTFNYRVGPWGFLTSKEVVEDGDTNVGLKDQRFLLEWVQENIEQFGGNKSHVTIGGASAGGASVDLQLSAYGGRDDGLFHASAAESQSFGAQLTVSKSQYQYDGLVQRTGCAGQNDTLACLRGLDVSIIAENNINLPTPGGAGASPVFMWSNVVDGDFTPDYTYKLFATGQYVKLPAIYGDDTNEGTVFTPQSINSSTDMSNFLKNNFVKLTDDQISNIHKYYPKGPQYPNAGSYWSAAALAYGEMRYNCPGIYLSGSNDFFAPYLGNWNYHWDVLSSTNAASGLGVTHTAESGSIWGTSEAPDSALIPSIQAYWTSFIRSKDPNTHKLKSAPKWKELKINNYRRILFQAQNVTGTATPHVKMETIPDEQLARCDYMSSIGIPKLKVPASTPTDPSQRSHSRSRNLPQPISTKDSKHYHHHPRQGFIHPPHDSTLFSPTNMSSSPSNLTQNEAPGVIPPFTSPTVPLPHSQPFSDQDTPSGTEDAAGLGAPPNLASDLEVALMEEVEKNPGLADGLRIEDLAERGEGGSNLTPGELGIDIDVNIDRIDEDEITWESDEEDEEEHSIEEKDEDYIESSNSSASDSENSLDSGYDDTTAPQHPDTNMDTGPEYDEGYVEGGESYNNTGPANEIDWNDLSNDIDVDPYAGKSAKVSGESDTQMGVGGVDGERDNGDAEWGGVEALEPEGDEAVDGYEGIDGAGKRSEDDVWW</sequence>
<feature type="signal peptide" evidence="4">
    <location>
        <begin position="1"/>
        <end position="21"/>
    </location>
</feature>
<evidence type="ECO:0000256" key="1">
    <source>
        <dbReference type="ARBA" id="ARBA00005964"/>
    </source>
</evidence>
<protein>
    <recommendedName>
        <fullName evidence="5">Carboxylesterase type B domain-containing protein</fullName>
    </recommendedName>
</protein>
<feature type="compositionally biased region" description="Polar residues" evidence="3">
    <location>
        <begin position="745"/>
        <end position="755"/>
    </location>
</feature>